<keyword evidence="8" id="KW-1185">Reference proteome</keyword>
<dbReference type="CDD" id="cd02022">
    <property type="entry name" value="DPCK"/>
    <property type="match status" value="1"/>
</dbReference>
<keyword evidence="4 5" id="KW-0173">Coenzyme A biosynthesis</keyword>
<comment type="subcellular location">
    <subcellularLocation>
        <location evidence="5">Cytoplasm</location>
    </subcellularLocation>
</comment>
<dbReference type="GO" id="GO:0004140">
    <property type="term" value="F:dephospho-CoA kinase activity"/>
    <property type="evidence" value="ECO:0007669"/>
    <property type="project" value="UniProtKB-EC"/>
</dbReference>
<evidence type="ECO:0000256" key="6">
    <source>
        <dbReference type="NCBIfam" id="TIGR00152"/>
    </source>
</evidence>
<evidence type="ECO:0000256" key="2">
    <source>
        <dbReference type="ARBA" id="ARBA00022741"/>
    </source>
</evidence>
<proteinExistence type="inferred from homology"/>
<protein>
    <recommendedName>
        <fullName evidence="5 6">Dephospho-CoA kinase</fullName>
        <ecNumber evidence="5 6">2.7.1.24</ecNumber>
    </recommendedName>
    <alternativeName>
        <fullName evidence="5">Dephosphocoenzyme A kinase</fullName>
    </alternativeName>
</protein>
<keyword evidence="5" id="KW-0963">Cytoplasm</keyword>
<dbReference type="PROSITE" id="PS51219">
    <property type="entry name" value="DPCK"/>
    <property type="match status" value="1"/>
</dbReference>
<accession>A0ABV7KUN2</accession>
<evidence type="ECO:0000256" key="1">
    <source>
        <dbReference type="ARBA" id="ARBA00009018"/>
    </source>
</evidence>
<dbReference type="PANTHER" id="PTHR10695">
    <property type="entry name" value="DEPHOSPHO-COA KINASE-RELATED"/>
    <property type="match status" value="1"/>
</dbReference>
<dbReference type="EC" id="2.7.1.24" evidence="5 6"/>
<evidence type="ECO:0000313" key="7">
    <source>
        <dbReference type="EMBL" id="MFC3226066.1"/>
    </source>
</evidence>
<sequence>MLHLGLTGSIGMGKSTVAAMFRDLGVPVFDADAAVHALYARGGAAVAPMQEAFPDAVVDGAVDRQRLAPLVLGDAAALKRLEGIVHPLVGQMRQRFLAEAEAAGAPFVVLDIPLLFETGGEKNVDASAVVSAPAEAQRERVLARPGMTEEKFDSILAKQVPDAEKRERADFVIPTGSSLEETRDHVSRVAAAMRRRAEEGTPAAD</sequence>
<name>A0ABV7KUN2_9PROT</name>
<dbReference type="InterPro" id="IPR027417">
    <property type="entry name" value="P-loop_NTPase"/>
</dbReference>
<dbReference type="RefSeq" id="WP_379897830.1">
    <property type="nucleotide sequence ID" value="NZ_JBHRTR010000007.1"/>
</dbReference>
<comment type="similarity">
    <text evidence="1 5">Belongs to the CoaE family.</text>
</comment>
<gene>
    <name evidence="5 7" type="primary">coaE</name>
    <name evidence="7" type="ORF">ACFOGJ_02435</name>
</gene>
<keyword evidence="5 7" id="KW-0808">Transferase</keyword>
<dbReference type="PANTHER" id="PTHR10695:SF46">
    <property type="entry name" value="BIFUNCTIONAL COENZYME A SYNTHASE-RELATED"/>
    <property type="match status" value="1"/>
</dbReference>
<comment type="pathway">
    <text evidence="5">Cofactor biosynthesis; coenzyme A biosynthesis; CoA from (R)-pantothenate: step 5/5.</text>
</comment>
<comment type="catalytic activity">
    <reaction evidence="5">
        <text>3'-dephospho-CoA + ATP = ADP + CoA + H(+)</text>
        <dbReference type="Rhea" id="RHEA:18245"/>
        <dbReference type="ChEBI" id="CHEBI:15378"/>
        <dbReference type="ChEBI" id="CHEBI:30616"/>
        <dbReference type="ChEBI" id="CHEBI:57287"/>
        <dbReference type="ChEBI" id="CHEBI:57328"/>
        <dbReference type="ChEBI" id="CHEBI:456216"/>
        <dbReference type="EC" id="2.7.1.24"/>
    </reaction>
</comment>
<dbReference type="SUPFAM" id="SSF52540">
    <property type="entry name" value="P-loop containing nucleoside triphosphate hydrolases"/>
    <property type="match status" value="1"/>
</dbReference>
<dbReference type="EMBL" id="JBHRTR010000007">
    <property type="protein sequence ID" value="MFC3226066.1"/>
    <property type="molecule type" value="Genomic_DNA"/>
</dbReference>
<feature type="binding site" evidence="5">
    <location>
        <begin position="11"/>
        <end position="16"/>
    </location>
    <ligand>
        <name>ATP</name>
        <dbReference type="ChEBI" id="CHEBI:30616"/>
    </ligand>
</feature>
<evidence type="ECO:0000256" key="5">
    <source>
        <dbReference type="HAMAP-Rule" id="MF_00376"/>
    </source>
</evidence>
<comment type="function">
    <text evidence="5">Catalyzes the phosphorylation of the 3'-hydroxyl group of dephosphocoenzyme A to form coenzyme A.</text>
</comment>
<evidence type="ECO:0000256" key="3">
    <source>
        <dbReference type="ARBA" id="ARBA00022840"/>
    </source>
</evidence>
<dbReference type="NCBIfam" id="TIGR00152">
    <property type="entry name" value="dephospho-CoA kinase"/>
    <property type="match status" value="1"/>
</dbReference>
<evidence type="ECO:0000256" key="4">
    <source>
        <dbReference type="ARBA" id="ARBA00022993"/>
    </source>
</evidence>
<dbReference type="HAMAP" id="MF_00376">
    <property type="entry name" value="Dephospho_CoA_kinase"/>
    <property type="match status" value="1"/>
</dbReference>
<evidence type="ECO:0000313" key="8">
    <source>
        <dbReference type="Proteomes" id="UP001595528"/>
    </source>
</evidence>
<reference evidence="8" key="1">
    <citation type="journal article" date="2019" name="Int. J. Syst. Evol. Microbiol.">
        <title>The Global Catalogue of Microorganisms (GCM) 10K type strain sequencing project: providing services to taxonomists for standard genome sequencing and annotation.</title>
        <authorList>
            <consortium name="The Broad Institute Genomics Platform"/>
            <consortium name="The Broad Institute Genome Sequencing Center for Infectious Disease"/>
            <person name="Wu L."/>
            <person name="Ma J."/>
        </authorList>
    </citation>
    <scope>NUCLEOTIDE SEQUENCE [LARGE SCALE GENOMIC DNA]</scope>
    <source>
        <strain evidence="8">KCTC 42964</strain>
    </source>
</reference>
<comment type="caution">
    <text evidence="7">The sequence shown here is derived from an EMBL/GenBank/DDBJ whole genome shotgun (WGS) entry which is preliminary data.</text>
</comment>
<keyword evidence="3 5" id="KW-0067">ATP-binding</keyword>
<dbReference type="Proteomes" id="UP001595528">
    <property type="component" value="Unassembled WGS sequence"/>
</dbReference>
<organism evidence="7 8">
    <name type="scientific">Marinibaculum pumilum</name>
    <dbReference type="NCBI Taxonomy" id="1766165"/>
    <lineage>
        <taxon>Bacteria</taxon>
        <taxon>Pseudomonadati</taxon>
        <taxon>Pseudomonadota</taxon>
        <taxon>Alphaproteobacteria</taxon>
        <taxon>Rhodospirillales</taxon>
        <taxon>Rhodospirillaceae</taxon>
        <taxon>Marinibaculum</taxon>
    </lineage>
</organism>
<keyword evidence="5 7" id="KW-0418">Kinase</keyword>
<keyword evidence="2 5" id="KW-0547">Nucleotide-binding</keyword>
<dbReference type="Gene3D" id="3.40.50.300">
    <property type="entry name" value="P-loop containing nucleotide triphosphate hydrolases"/>
    <property type="match status" value="1"/>
</dbReference>
<dbReference type="Pfam" id="PF01121">
    <property type="entry name" value="CoaE"/>
    <property type="match status" value="1"/>
</dbReference>
<dbReference type="InterPro" id="IPR001977">
    <property type="entry name" value="Depp_CoAkinase"/>
</dbReference>